<keyword evidence="6" id="KW-0811">Translocation</keyword>
<keyword evidence="12" id="KW-1185">Reference proteome</keyword>
<dbReference type="PROSITE" id="PS51434">
    <property type="entry name" value="NUP_C"/>
    <property type="match status" value="1"/>
</dbReference>
<dbReference type="GO" id="GO:0000973">
    <property type="term" value="P:post-transcriptional tethering of RNA polymerase II gene DNA at nuclear periphery"/>
    <property type="evidence" value="ECO:0007669"/>
    <property type="project" value="TreeGrafter"/>
</dbReference>
<dbReference type="InterPro" id="IPR037665">
    <property type="entry name" value="Nucleoporin_S59-like"/>
</dbReference>
<accession>A0AAD9WUW5</accession>
<dbReference type="GO" id="GO:0048573">
    <property type="term" value="P:photoperiodism, flowering"/>
    <property type="evidence" value="ECO:0007669"/>
    <property type="project" value="UniProtKB-ARBA"/>
</dbReference>
<dbReference type="GO" id="GO:0008139">
    <property type="term" value="F:nuclear localization sequence binding"/>
    <property type="evidence" value="ECO:0007669"/>
    <property type="project" value="TreeGrafter"/>
</dbReference>
<proteinExistence type="inferred from homology"/>
<name>A0AAD9WUW5_9ROSI</name>
<gene>
    <name evidence="11" type="ORF">Ddye_019924</name>
</gene>
<evidence type="ECO:0000256" key="9">
    <source>
        <dbReference type="ARBA" id="ARBA00065263"/>
    </source>
</evidence>
<dbReference type="GO" id="GO:0003723">
    <property type="term" value="F:RNA binding"/>
    <property type="evidence" value="ECO:0007669"/>
    <property type="project" value="TreeGrafter"/>
</dbReference>
<dbReference type="PANTHER" id="PTHR23198:SF6">
    <property type="entry name" value="NUCLEAR PORE COMPLEX PROTEIN NUP98-NUP96"/>
    <property type="match status" value="1"/>
</dbReference>
<evidence type="ECO:0000256" key="8">
    <source>
        <dbReference type="ARBA" id="ARBA00023242"/>
    </source>
</evidence>
<feature type="domain" description="Peptidase S59" evidence="10">
    <location>
        <begin position="23"/>
        <end position="159"/>
    </location>
</feature>
<evidence type="ECO:0000259" key="10">
    <source>
        <dbReference type="PROSITE" id="PS51434"/>
    </source>
</evidence>
<dbReference type="AlphaFoldDB" id="A0AAD9WUW5"/>
<dbReference type="PANTHER" id="PTHR23198">
    <property type="entry name" value="NUCLEOPORIN"/>
    <property type="match status" value="1"/>
</dbReference>
<dbReference type="EMBL" id="JANJYI010000006">
    <property type="protein sequence ID" value="KAK2644729.1"/>
    <property type="molecule type" value="Genomic_DNA"/>
</dbReference>
<dbReference type="Proteomes" id="UP001280121">
    <property type="component" value="Unassembled WGS sequence"/>
</dbReference>
<evidence type="ECO:0000256" key="4">
    <source>
        <dbReference type="ARBA" id="ARBA00022816"/>
    </source>
</evidence>
<evidence type="ECO:0000256" key="7">
    <source>
        <dbReference type="ARBA" id="ARBA00023132"/>
    </source>
</evidence>
<evidence type="ECO:0000256" key="2">
    <source>
        <dbReference type="ARBA" id="ARBA00008926"/>
    </source>
</evidence>
<comment type="similarity">
    <text evidence="2">Belongs to the nucleoporin GLFG family.</text>
</comment>
<dbReference type="GO" id="GO:0006606">
    <property type="term" value="P:protein import into nucleus"/>
    <property type="evidence" value="ECO:0007669"/>
    <property type="project" value="TreeGrafter"/>
</dbReference>
<evidence type="ECO:0000256" key="3">
    <source>
        <dbReference type="ARBA" id="ARBA00022448"/>
    </source>
</evidence>
<evidence type="ECO:0000256" key="5">
    <source>
        <dbReference type="ARBA" id="ARBA00022927"/>
    </source>
</evidence>
<dbReference type="GO" id="GO:0044614">
    <property type="term" value="C:nuclear pore cytoplasmic filaments"/>
    <property type="evidence" value="ECO:0007669"/>
    <property type="project" value="TreeGrafter"/>
</dbReference>
<evidence type="ECO:0000313" key="11">
    <source>
        <dbReference type="EMBL" id="KAK2644729.1"/>
    </source>
</evidence>
<evidence type="ECO:0000256" key="6">
    <source>
        <dbReference type="ARBA" id="ARBA00023010"/>
    </source>
</evidence>
<comment type="subunit">
    <text evidence="9">Part of the nuclear pore complex (NPC). The NPC has an eight-fold symmetrical structure comprising a central transport channel and two rings, the cytoplasmic and nuclear rings, to which eight filaments are attached. The cytoplasmic filaments have loose ends, while the nuclear filaments are joined in a distal ring, forming a nuclear basket. NPCs are highly dynamic in configuration and composition, and can be devided in 3 subcomplexes, the NUP62 subcomplex, the NUP107-160 subcomplex and the NUP93 subcomplex, containing approximately 30 different nucleoporin proteins.</text>
</comment>
<dbReference type="GO" id="GO:0034398">
    <property type="term" value="P:telomere tethering at nuclear periphery"/>
    <property type="evidence" value="ECO:0007669"/>
    <property type="project" value="TreeGrafter"/>
</dbReference>
<reference evidence="11" key="1">
    <citation type="journal article" date="2023" name="Plant J.">
        <title>Genome sequences and population genomics provide insights into the demographic history, inbreeding, and mutation load of two 'living fossil' tree species of Dipteronia.</title>
        <authorList>
            <person name="Feng Y."/>
            <person name="Comes H.P."/>
            <person name="Chen J."/>
            <person name="Zhu S."/>
            <person name="Lu R."/>
            <person name="Zhang X."/>
            <person name="Li P."/>
            <person name="Qiu J."/>
            <person name="Olsen K.M."/>
            <person name="Qiu Y."/>
        </authorList>
    </citation>
    <scope>NUCLEOTIDE SEQUENCE</scope>
    <source>
        <strain evidence="11">KIB01</strain>
    </source>
</reference>
<organism evidence="11 12">
    <name type="scientific">Dipteronia dyeriana</name>
    <dbReference type="NCBI Taxonomy" id="168575"/>
    <lineage>
        <taxon>Eukaryota</taxon>
        <taxon>Viridiplantae</taxon>
        <taxon>Streptophyta</taxon>
        <taxon>Embryophyta</taxon>
        <taxon>Tracheophyta</taxon>
        <taxon>Spermatophyta</taxon>
        <taxon>Magnoliopsida</taxon>
        <taxon>eudicotyledons</taxon>
        <taxon>Gunneridae</taxon>
        <taxon>Pentapetalae</taxon>
        <taxon>rosids</taxon>
        <taxon>malvids</taxon>
        <taxon>Sapindales</taxon>
        <taxon>Sapindaceae</taxon>
        <taxon>Hippocastanoideae</taxon>
        <taxon>Acereae</taxon>
        <taxon>Dipteronia</taxon>
    </lineage>
</organism>
<dbReference type="InterPro" id="IPR036903">
    <property type="entry name" value="Nup98_auto-Pept-S59_dom_sf"/>
</dbReference>
<comment type="subcellular location">
    <subcellularLocation>
        <location evidence="1">Nucleus</location>
        <location evidence="1">Nuclear pore complex</location>
    </subcellularLocation>
</comment>
<dbReference type="GO" id="GO:0051028">
    <property type="term" value="P:mRNA transport"/>
    <property type="evidence" value="ECO:0007669"/>
    <property type="project" value="UniProtKB-KW"/>
</dbReference>
<protein>
    <recommendedName>
        <fullName evidence="10">Peptidase S59 domain-containing protein</fullName>
    </recommendedName>
</protein>
<sequence length="254" mass="29215">MDGDFSSCEIWREIRSSLPVLSLLDYYMEPCLKDLAAWEAADLGYSSRVPDFTVGRFGYGYVRFLGNTDVRRLDIDRIVKFNRHELVVYEDESSKPEAGQGLNKAAEVTLILRVRFLSLKEGKLDDIVKKLKESTERQGARFISFDPLNGEWKFLVDHFSRFGFNEEEDDDIVMDDATPVQNPVDMNGGEVSDVDEEIYWDPVGPELSHSLPAHLRLDPVKMQEMRMLMFQEEDEIDDFNGYLCGTNHHLVKST</sequence>
<comment type="caution">
    <text evidence="11">The sequence shown here is derived from an EMBL/GenBank/DDBJ whole genome shotgun (WGS) entry which is preliminary data.</text>
</comment>
<dbReference type="Pfam" id="PF04096">
    <property type="entry name" value="Nucleoporin2"/>
    <property type="match status" value="1"/>
</dbReference>
<keyword evidence="8" id="KW-0539">Nucleus</keyword>
<dbReference type="GO" id="GO:0017056">
    <property type="term" value="F:structural constituent of nuclear pore"/>
    <property type="evidence" value="ECO:0007669"/>
    <property type="project" value="InterPro"/>
</dbReference>
<dbReference type="GO" id="GO:0006405">
    <property type="term" value="P:RNA export from nucleus"/>
    <property type="evidence" value="ECO:0007669"/>
    <property type="project" value="TreeGrafter"/>
</dbReference>
<keyword evidence="3" id="KW-0813">Transport</keyword>
<dbReference type="Gene3D" id="3.30.1610.10">
    <property type="entry name" value="Peptidase S59, nucleoporin"/>
    <property type="match status" value="1"/>
</dbReference>
<keyword evidence="7" id="KW-0906">Nuclear pore complex</keyword>
<dbReference type="InterPro" id="IPR007230">
    <property type="entry name" value="Nup98_auto-Pept-S59_dom"/>
</dbReference>
<keyword evidence="4" id="KW-0509">mRNA transport</keyword>
<dbReference type="SUPFAM" id="SSF82215">
    <property type="entry name" value="C-terminal autoproteolytic domain of nucleoporin nup98"/>
    <property type="match status" value="1"/>
</dbReference>
<evidence type="ECO:0000313" key="12">
    <source>
        <dbReference type="Proteomes" id="UP001280121"/>
    </source>
</evidence>
<dbReference type="FunFam" id="3.30.1610.10:FF:000002">
    <property type="entry name" value="nuclear pore complex protein NUP98A"/>
    <property type="match status" value="1"/>
</dbReference>
<evidence type="ECO:0000256" key="1">
    <source>
        <dbReference type="ARBA" id="ARBA00004567"/>
    </source>
</evidence>
<keyword evidence="5" id="KW-0653">Protein transport</keyword>